<protein>
    <submittedName>
        <fullName evidence="2">Permease</fullName>
    </submittedName>
</protein>
<feature type="transmembrane region" description="Helical" evidence="1">
    <location>
        <begin position="250"/>
        <end position="270"/>
    </location>
</feature>
<dbReference type="InterPro" id="IPR050250">
    <property type="entry name" value="Macrolide_Exporter_MacB"/>
</dbReference>
<keyword evidence="1" id="KW-1133">Transmembrane helix</keyword>
<sequence>MRPAILLREAAASALAARIPSALVVLVSAAMCLVAILTAGQAEASRRAIHEQLSGPDARLLSMTAEVGAEFINPATVGVLQGLDDAEAVLARTPATDVVNAALGSGSDAAPLWDVTGDLPQAVTLIGGRWPAPGEALVSERAQEVFGLETGVGAVETVDGRQIPVVGIYAPTDAFAHLDSGVLGATDGSARLSTVDVLASSLAAVAPMHSAALAVLAPPDPTMITVSSPLTAARTALELDAQLAASARQLLAIVLGAGLFLVATVVLADVMIRSRDLGRRRTLGIGRLDLVLLVSVRTALAAVPGAALAAAAGLSLGMADAMVPPRVVVAIAVLGIATAFAAAVPPAAFAARRDPVRVMRTA</sequence>
<evidence type="ECO:0000256" key="1">
    <source>
        <dbReference type="SAM" id="Phobius"/>
    </source>
</evidence>
<dbReference type="PANTHER" id="PTHR30572">
    <property type="entry name" value="MEMBRANE COMPONENT OF TRANSPORTER-RELATED"/>
    <property type="match status" value="1"/>
</dbReference>
<evidence type="ECO:0000313" key="2">
    <source>
        <dbReference type="EMBL" id="HJG91499.1"/>
    </source>
</evidence>
<name>A0A921MVM0_9MICO</name>
<organism evidence="2 3">
    <name type="scientific">Brachybacterium massiliense</name>
    <dbReference type="NCBI Taxonomy" id="1755098"/>
    <lineage>
        <taxon>Bacteria</taxon>
        <taxon>Bacillati</taxon>
        <taxon>Actinomycetota</taxon>
        <taxon>Actinomycetes</taxon>
        <taxon>Micrococcales</taxon>
        <taxon>Dermabacteraceae</taxon>
        <taxon>Brachybacterium</taxon>
    </lineage>
</organism>
<keyword evidence="1" id="KW-0812">Transmembrane</keyword>
<comment type="caution">
    <text evidence="2">The sequence shown here is derived from an EMBL/GenBank/DDBJ whole genome shotgun (WGS) entry which is preliminary data.</text>
</comment>
<reference evidence="2" key="1">
    <citation type="journal article" date="2021" name="PeerJ">
        <title>Extensive microbial diversity within the chicken gut microbiome revealed by metagenomics and culture.</title>
        <authorList>
            <person name="Gilroy R."/>
            <person name="Ravi A."/>
            <person name="Getino M."/>
            <person name="Pursley I."/>
            <person name="Horton D.L."/>
            <person name="Alikhan N.F."/>
            <person name="Baker D."/>
            <person name="Gharbi K."/>
            <person name="Hall N."/>
            <person name="Watson M."/>
            <person name="Adriaenssens E.M."/>
            <person name="Foster-Nyarko E."/>
            <person name="Jarju S."/>
            <person name="Secka A."/>
            <person name="Antonio M."/>
            <person name="Oren A."/>
            <person name="Chaudhuri R.R."/>
            <person name="La Ragione R."/>
            <person name="Hildebrand F."/>
            <person name="Pallen M.J."/>
        </authorList>
    </citation>
    <scope>NUCLEOTIDE SEQUENCE</scope>
    <source>
        <strain evidence="2">ChiGjej5B5-22894</strain>
    </source>
</reference>
<accession>A0A921MVM0</accession>
<reference evidence="2" key="2">
    <citation type="submission" date="2021-09" db="EMBL/GenBank/DDBJ databases">
        <authorList>
            <person name="Gilroy R."/>
        </authorList>
    </citation>
    <scope>NUCLEOTIDE SEQUENCE</scope>
    <source>
        <strain evidence="2">ChiGjej5B5-22894</strain>
    </source>
</reference>
<dbReference type="GO" id="GO:0005886">
    <property type="term" value="C:plasma membrane"/>
    <property type="evidence" value="ECO:0007669"/>
    <property type="project" value="TreeGrafter"/>
</dbReference>
<feature type="transmembrane region" description="Helical" evidence="1">
    <location>
        <begin position="290"/>
        <end position="315"/>
    </location>
</feature>
<gene>
    <name evidence="2" type="ORF">K8V81_07215</name>
</gene>
<dbReference type="GO" id="GO:0022857">
    <property type="term" value="F:transmembrane transporter activity"/>
    <property type="evidence" value="ECO:0007669"/>
    <property type="project" value="TreeGrafter"/>
</dbReference>
<feature type="transmembrane region" description="Helical" evidence="1">
    <location>
        <begin position="327"/>
        <end position="351"/>
    </location>
</feature>
<keyword evidence="1" id="KW-0472">Membrane</keyword>
<dbReference type="Proteomes" id="UP000742460">
    <property type="component" value="Unassembled WGS sequence"/>
</dbReference>
<proteinExistence type="predicted"/>
<evidence type="ECO:0000313" key="3">
    <source>
        <dbReference type="Proteomes" id="UP000742460"/>
    </source>
</evidence>
<dbReference type="EMBL" id="DYUE01000164">
    <property type="protein sequence ID" value="HJG91499.1"/>
    <property type="molecule type" value="Genomic_DNA"/>
</dbReference>
<dbReference type="AlphaFoldDB" id="A0A921MVM0"/>
<dbReference type="PANTHER" id="PTHR30572:SF4">
    <property type="entry name" value="ABC TRANSPORTER PERMEASE YTRF"/>
    <property type="match status" value="1"/>
</dbReference>